<keyword evidence="2" id="KW-1185">Reference proteome</keyword>
<organism evidence="1 2">
    <name type="scientific">Rheinheimera aquimaris</name>
    <dbReference type="NCBI Taxonomy" id="412437"/>
    <lineage>
        <taxon>Bacteria</taxon>
        <taxon>Pseudomonadati</taxon>
        <taxon>Pseudomonadota</taxon>
        <taxon>Gammaproteobacteria</taxon>
        <taxon>Chromatiales</taxon>
        <taxon>Chromatiaceae</taxon>
        <taxon>Rheinheimera</taxon>
    </lineage>
</organism>
<evidence type="ECO:0008006" key="3">
    <source>
        <dbReference type="Google" id="ProtNLM"/>
    </source>
</evidence>
<name>A0ABN1E4Z5_9GAMM</name>
<evidence type="ECO:0000313" key="2">
    <source>
        <dbReference type="Proteomes" id="UP001501169"/>
    </source>
</evidence>
<gene>
    <name evidence="1" type="ORF">GCM10009098_29110</name>
</gene>
<dbReference type="Gene3D" id="3.30.530.20">
    <property type="match status" value="1"/>
</dbReference>
<evidence type="ECO:0000313" key="1">
    <source>
        <dbReference type="EMBL" id="GAA0559274.1"/>
    </source>
</evidence>
<dbReference type="SUPFAM" id="SSF55961">
    <property type="entry name" value="Bet v1-like"/>
    <property type="match status" value="1"/>
</dbReference>
<dbReference type="CDD" id="cd07814">
    <property type="entry name" value="SRPBCC_CalC_Aha1-like"/>
    <property type="match status" value="1"/>
</dbReference>
<sequence length="150" mass="17157">MRNVKQLNFSVVINAPVQTVWQRMLSDVGYRNWTSAFCEGSYFKGSWQQGETIRFLSPSGNGMVATIAVNEPLEFISIKHLGFIVGGKDDFSSDNVTSWAPAFENYYFHNTDGVTELRVEQDIAPEYEQYMQDTWPLALQKLKALCERNE</sequence>
<dbReference type="Proteomes" id="UP001501169">
    <property type="component" value="Unassembled WGS sequence"/>
</dbReference>
<accession>A0ABN1E4Z5</accession>
<proteinExistence type="predicted"/>
<reference evidence="1 2" key="1">
    <citation type="journal article" date="2019" name="Int. J. Syst. Evol. Microbiol.">
        <title>The Global Catalogue of Microorganisms (GCM) 10K type strain sequencing project: providing services to taxonomists for standard genome sequencing and annotation.</title>
        <authorList>
            <consortium name="The Broad Institute Genomics Platform"/>
            <consortium name="The Broad Institute Genome Sequencing Center for Infectious Disease"/>
            <person name="Wu L."/>
            <person name="Ma J."/>
        </authorList>
    </citation>
    <scope>NUCLEOTIDE SEQUENCE [LARGE SCALE GENOMIC DNA]</scope>
    <source>
        <strain evidence="1 2">JCM 14331</strain>
    </source>
</reference>
<dbReference type="InterPro" id="IPR023393">
    <property type="entry name" value="START-like_dom_sf"/>
</dbReference>
<dbReference type="EMBL" id="BAAAEO010000004">
    <property type="protein sequence ID" value="GAA0559274.1"/>
    <property type="molecule type" value="Genomic_DNA"/>
</dbReference>
<comment type="caution">
    <text evidence="1">The sequence shown here is derived from an EMBL/GenBank/DDBJ whole genome shotgun (WGS) entry which is preliminary data.</text>
</comment>
<protein>
    <recommendedName>
        <fullName evidence="3">Activator of Hsp90 ATPase homolog 1-like protein</fullName>
    </recommendedName>
</protein>